<feature type="non-terminal residue" evidence="2">
    <location>
        <position position="1"/>
    </location>
</feature>
<dbReference type="InParanoid" id="A0A1E7EPD1"/>
<protein>
    <submittedName>
        <fullName evidence="2">Uncharacterized protein</fullName>
    </submittedName>
</protein>
<dbReference type="OrthoDB" id="42107at2759"/>
<feature type="non-terminal residue" evidence="2">
    <location>
        <position position="190"/>
    </location>
</feature>
<keyword evidence="3" id="KW-1185">Reference proteome</keyword>
<dbReference type="EMBL" id="KV784384">
    <property type="protein sequence ID" value="OEU07745.1"/>
    <property type="molecule type" value="Genomic_DNA"/>
</dbReference>
<accession>A0A1E7EPD1</accession>
<feature type="coiled-coil region" evidence="1">
    <location>
        <begin position="1"/>
        <end position="43"/>
    </location>
</feature>
<keyword evidence="1" id="KW-0175">Coiled coil</keyword>
<gene>
    <name evidence="2" type="ORF">FRACYDRAFT_142382</name>
</gene>
<dbReference type="Proteomes" id="UP000095751">
    <property type="component" value="Unassembled WGS sequence"/>
</dbReference>
<reference evidence="2 3" key="1">
    <citation type="submission" date="2016-09" db="EMBL/GenBank/DDBJ databases">
        <title>Extensive genetic diversity and differential bi-allelic expression allows diatom success in the polar Southern Ocean.</title>
        <authorList>
            <consortium name="DOE Joint Genome Institute"/>
            <person name="Mock T."/>
            <person name="Otillar R.P."/>
            <person name="Strauss J."/>
            <person name="Dupont C."/>
            <person name="Frickenhaus S."/>
            <person name="Maumus F."/>
            <person name="Mcmullan M."/>
            <person name="Sanges R."/>
            <person name="Schmutz J."/>
            <person name="Toseland A."/>
            <person name="Valas R."/>
            <person name="Veluchamy A."/>
            <person name="Ward B.J."/>
            <person name="Allen A."/>
            <person name="Barry K."/>
            <person name="Falciatore A."/>
            <person name="Ferrante M."/>
            <person name="Fortunato A.E."/>
            <person name="Gloeckner G."/>
            <person name="Gruber A."/>
            <person name="Hipkin R."/>
            <person name="Janech M."/>
            <person name="Kroth P."/>
            <person name="Leese F."/>
            <person name="Lindquist E."/>
            <person name="Lyon B.R."/>
            <person name="Martin J."/>
            <person name="Mayer C."/>
            <person name="Parker M."/>
            <person name="Quesneville H."/>
            <person name="Raymond J."/>
            <person name="Uhlig C."/>
            <person name="Valentin K.U."/>
            <person name="Worden A.Z."/>
            <person name="Armbrust E.V."/>
            <person name="Bowler C."/>
            <person name="Green B."/>
            <person name="Moulton V."/>
            <person name="Van Oosterhout C."/>
            <person name="Grigoriev I."/>
        </authorList>
    </citation>
    <scope>NUCLEOTIDE SEQUENCE [LARGE SCALE GENOMIC DNA]</scope>
    <source>
        <strain evidence="2 3">CCMP1102</strain>
    </source>
</reference>
<sequence>LKEKAAELRREVNDYEEIKNLKRKKMEEINQELQNQKDDLRLRYSVEIPILKGDGIEVMERCDFTPRIKQQQQKMAAIQAPLPLGIILGQDIVANTGGGGLITTVDDLAVDGNGSVIGGIQVGDIVRGCTACQSTMEQPTWQLILGGVGQPKTTRMMFSCDNQPLEEILTAISSNTMDPQQRYVWLVLER</sequence>
<name>A0A1E7EPD1_9STRA</name>
<evidence type="ECO:0000313" key="2">
    <source>
        <dbReference type="EMBL" id="OEU07745.1"/>
    </source>
</evidence>
<proteinExistence type="predicted"/>
<organism evidence="2 3">
    <name type="scientific">Fragilariopsis cylindrus CCMP1102</name>
    <dbReference type="NCBI Taxonomy" id="635003"/>
    <lineage>
        <taxon>Eukaryota</taxon>
        <taxon>Sar</taxon>
        <taxon>Stramenopiles</taxon>
        <taxon>Ochrophyta</taxon>
        <taxon>Bacillariophyta</taxon>
        <taxon>Bacillariophyceae</taxon>
        <taxon>Bacillariophycidae</taxon>
        <taxon>Bacillariales</taxon>
        <taxon>Bacillariaceae</taxon>
        <taxon>Fragilariopsis</taxon>
    </lineage>
</organism>
<evidence type="ECO:0000313" key="3">
    <source>
        <dbReference type="Proteomes" id="UP000095751"/>
    </source>
</evidence>
<dbReference type="KEGG" id="fcy:FRACYDRAFT_142382"/>
<dbReference type="AlphaFoldDB" id="A0A1E7EPD1"/>
<evidence type="ECO:0000256" key="1">
    <source>
        <dbReference type="SAM" id="Coils"/>
    </source>
</evidence>